<proteinExistence type="predicted"/>
<accession>A0A6C0BC73</accession>
<name>A0A6C0BC73_9ZZZZ</name>
<evidence type="ECO:0000313" key="1">
    <source>
        <dbReference type="EMBL" id="QHS89404.1"/>
    </source>
</evidence>
<dbReference type="EMBL" id="MN739109">
    <property type="protein sequence ID" value="QHS89404.1"/>
    <property type="molecule type" value="Genomic_DNA"/>
</dbReference>
<sequence length="234" mass="27340">MSLKKESCQNCWLPPLDNSALCRKCSVSELLDDGWIRYHKPSSESCRKLRALAQTYKGVVVPERCMQCCAFVAMQNENWLTAVKGYITTTPRLDTIILENQAYNREGLLEALSTLMANCQPLSLKICNTLKLCNPGNMYWILEELIIRPQFYGALLDSPLRIPPHMSEDLWETFPDVEGWWSFWEKIPVKVKRRISFRCMTFKEELLEKTWHPDRVARWCFDIEEVSDLDCFKS</sequence>
<reference evidence="1" key="1">
    <citation type="journal article" date="2020" name="Nature">
        <title>Giant virus diversity and host interactions through global metagenomics.</title>
        <authorList>
            <person name="Schulz F."/>
            <person name="Roux S."/>
            <person name="Paez-Espino D."/>
            <person name="Jungbluth S."/>
            <person name="Walsh D.A."/>
            <person name="Denef V.J."/>
            <person name="McMahon K.D."/>
            <person name="Konstantinidis K.T."/>
            <person name="Eloe-Fadrosh E.A."/>
            <person name="Kyrpides N.C."/>
            <person name="Woyke T."/>
        </authorList>
    </citation>
    <scope>NUCLEOTIDE SEQUENCE</scope>
    <source>
        <strain evidence="1">GVMAG-M-3300010158-60</strain>
    </source>
</reference>
<protein>
    <submittedName>
        <fullName evidence="1">Uncharacterized protein</fullName>
    </submittedName>
</protein>
<dbReference type="AlphaFoldDB" id="A0A6C0BC73"/>
<organism evidence="1">
    <name type="scientific">viral metagenome</name>
    <dbReference type="NCBI Taxonomy" id="1070528"/>
    <lineage>
        <taxon>unclassified sequences</taxon>
        <taxon>metagenomes</taxon>
        <taxon>organismal metagenomes</taxon>
    </lineage>
</organism>